<dbReference type="AlphaFoldDB" id="V8FU78"/>
<evidence type="ECO:0000256" key="3">
    <source>
        <dbReference type="RuleBase" id="RU363015"/>
    </source>
</evidence>
<gene>
    <name evidence="4" type="ORF">V757_11555</name>
</gene>
<protein>
    <recommendedName>
        <fullName evidence="3">Cytokinin riboside 5'-monophosphate phosphoribohydrolase</fullName>
        <ecNumber evidence="3">3.2.2.n1</ecNumber>
    </recommendedName>
</protein>
<evidence type="ECO:0000313" key="5">
    <source>
        <dbReference type="Proteomes" id="UP000018766"/>
    </source>
</evidence>
<evidence type="ECO:0000256" key="2">
    <source>
        <dbReference type="ARBA" id="ARBA00006763"/>
    </source>
</evidence>
<accession>V8FU78</accession>
<comment type="catalytic activity">
    <reaction evidence="1">
        <text>AMP + H2O = D-ribose 5-phosphate + adenine</text>
        <dbReference type="Rhea" id="RHEA:20129"/>
        <dbReference type="ChEBI" id="CHEBI:15377"/>
        <dbReference type="ChEBI" id="CHEBI:16708"/>
        <dbReference type="ChEBI" id="CHEBI:78346"/>
        <dbReference type="ChEBI" id="CHEBI:456215"/>
        <dbReference type="EC" id="3.2.2.4"/>
    </reaction>
</comment>
<dbReference type="Pfam" id="PF03641">
    <property type="entry name" value="Lysine_decarbox"/>
    <property type="match status" value="1"/>
</dbReference>
<sequence>MNNLKNITVYCGSNFGEIPDYYEEAKRLGELMAKEAIQLVYGGGKIGLMGALANSVLQHNGTAIGIMPTFLKNKEMAHTGLTELIETPTMSIRKDKMMEMADGFIAMAGGIGTYEELFEVFSALQLKQHTKPVGLLNVKGFFDPLLTMLESTAKQGFMPLANMNLLCVADNAGELIEKMRNFQFVDVPKWVTPKWVEEMRKGV</sequence>
<comment type="caution">
    <text evidence="4">The sequence shown here is derived from an EMBL/GenBank/DDBJ whole genome shotgun (WGS) entry which is preliminary data.</text>
</comment>
<evidence type="ECO:0000313" key="4">
    <source>
        <dbReference type="EMBL" id="ETD67273.1"/>
    </source>
</evidence>
<dbReference type="PANTHER" id="PTHR31223:SF70">
    <property type="entry name" value="LOG FAMILY PROTEIN YJL055W"/>
    <property type="match status" value="1"/>
</dbReference>
<reference evidence="4 5" key="1">
    <citation type="submission" date="2013-11" db="EMBL/GenBank/DDBJ databases">
        <title>Genomic analysis of Pelistega sp. HM-7.</title>
        <authorList>
            <person name="Kumbhare S.V."/>
            <person name="Shetty S.A."/>
            <person name="Sharma O."/>
            <person name="Dhotre D.P."/>
        </authorList>
    </citation>
    <scope>NUCLEOTIDE SEQUENCE [LARGE SCALE GENOMIC DNA]</scope>
    <source>
        <strain evidence="4 5">HM-7</strain>
    </source>
</reference>
<dbReference type="EMBL" id="AYSV01000124">
    <property type="protein sequence ID" value="ETD67273.1"/>
    <property type="molecule type" value="Genomic_DNA"/>
</dbReference>
<dbReference type="GO" id="GO:0005829">
    <property type="term" value="C:cytosol"/>
    <property type="evidence" value="ECO:0007669"/>
    <property type="project" value="TreeGrafter"/>
</dbReference>
<dbReference type="GO" id="GO:0008714">
    <property type="term" value="F:AMP nucleosidase activity"/>
    <property type="evidence" value="ECO:0007669"/>
    <property type="project" value="UniProtKB-EC"/>
</dbReference>
<keyword evidence="3" id="KW-0378">Hydrolase</keyword>
<dbReference type="EC" id="3.2.2.n1" evidence="3"/>
<dbReference type="NCBIfam" id="TIGR00730">
    <property type="entry name" value="Rossman fold protein, TIGR00730 family"/>
    <property type="match status" value="1"/>
</dbReference>
<dbReference type="Proteomes" id="UP000018766">
    <property type="component" value="Unassembled WGS sequence"/>
</dbReference>
<dbReference type="PANTHER" id="PTHR31223">
    <property type="entry name" value="LOG FAMILY PROTEIN YJL055W"/>
    <property type="match status" value="1"/>
</dbReference>
<dbReference type="PATRIC" id="fig|1414851.3.peg.2410"/>
<proteinExistence type="inferred from homology"/>
<keyword evidence="5" id="KW-1185">Reference proteome</keyword>
<dbReference type="Gene3D" id="3.40.50.450">
    <property type="match status" value="1"/>
</dbReference>
<dbReference type="RefSeq" id="WP_023952959.1">
    <property type="nucleotide sequence ID" value="NZ_AYSV01000124.1"/>
</dbReference>
<dbReference type="SUPFAM" id="SSF102405">
    <property type="entry name" value="MCP/YpsA-like"/>
    <property type="match status" value="1"/>
</dbReference>
<organism evidence="4 5">
    <name type="scientific">Pelistega indica</name>
    <dbReference type="NCBI Taxonomy" id="1414851"/>
    <lineage>
        <taxon>Bacteria</taxon>
        <taxon>Pseudomonadati</taxon>
        <taxon>Pseudomonadota</taxon>
        <taxon>Betaproteobacteria</taxon>
        <taxon>Burkholderiales</taxon>
        <taxon>Alcaligenaceae</taxon>
        <taxon>Pelistega</taxon>
    </lineage>
</organism>
<dbReference type="GO" id="GO:0009691">
    <property type="term" value="P:cytokinin biosynthetic process"/>
    <property type="evidence" value="ECO:0007669"/>
    <property type="project" value="UniProtKB-UniRule"/>
</dbReference>
<evidence type="ECO:0000256" key="1">
    <source>
        <dbReference type="ARBA" id="ARBA00000274"/>
    </source>
</evidence>
<dbReference type="InterPro" id="IPR005269">
    <property type="entry name" value="LOG"/>
</dbReference>
<comment type="similarity">
    <text evidence="2 3">Belongs to the LOG family.</text>
</comment>
<name>V8FU78_9BURK</name>
<dbReference type="InterPro" id="IPR031100">
    <property type="entry name" value="LOG_fam"/>
</dbReference>
<dbReference type="OrthoDB" id="9801098at2"/>
<keyword evidence="3" id="KW-0203">Cytokinin biosynthesis</keyword>